<evidence type="ECO:0000256" key="5">
    <source>
        <dbReference type="ARBA" id="ARBA00022777"/>
    </source>
</evidence>
<keyword evidence="4" id="KW-0547">Nucleotide-binding</keyword>
<keyword evidence="5" id="KW-0418">Kinase</keyword>
<evidence type="ECO:0000256" key="4">
    <source>
        <dbReference type="ARBA" id="ARBA00022741"/>
    </source>
</evidence>
<dbReference type="PROSITE" id="PS50109">
    <property type="entry name" value="HIS_KIN"/>
    <property type="match status" value="1"/>
</dbReference>
<dbReference type="GO" id="GO:0004673">
    <property type="term" value="F:protein histidine kinase activity"/>
    <property type="evidence" value="ECO:0007669"/>
    <property type="project" value="UniProtKB-EC"/>
</dbReference>
<protein>
    <recommendedName>
        <fullName evidence="2">histidine kinase</fullName>
        <ecNumber evidence="2">2.7.13.3</ecNumber>
    </recommendedName>
</protein>
<dbReference type="InterPro" id="IPR050351">
    <property type="entry name" value="BphY/WalK/GraS-like"/>
</dbReference>
<dbReference type="PANTHER" id="PTHR42878:SF7">
    <property type="entry name" value="SENSOR HISTIDINE KINASE GLRK"/>
    <property type="match status" value="1"/>
</dbReference>
<dbReference type="Proteomes" id="UP001595846">
    <property type="component" value="Unassembled WGS sequence"/>
</dbReference>
<dbReference type="EC" id="2.7.13.3" evidence="2"/>
<dbReference type="CDD" id="cd00156">
    <property type="entry name" value="REC"/>
    <property type="match status" value="1"/>
</dbReference>
<dbReference type="SUPFAM" id="SSF52172">
    <property type="entry name" value="CheY-like"/>
    <property type="match status" value="1"/>
</dbReference>
<dbReference type="Gene3D" id="3.40.50.2300">
    <property type="match status" value="1"/>
</dbReference>
<keyword evidence="7" id="KW-0902">Two-component regulatory system</keyword>
<evidence type="ECO:0000313" key="11">
    <source>
        <dbReference type="EMBL" id="MFC3959199.1"/>
    </source>
</evidence>
<keyword evidence="6" id="KW-0067">ATP-binding</keyword>
<sequence>MGSATGVTVVLVEDDIDDARFVERLLVDRHTTGRGESLVDVDTVERADSLATGIETIAAVEPDVVLLDLGLPDSDGVETVDRLIDRAPGVPVVVLTGQTDLGVDAIRCGAQDYLRKGHITAPLLRRSLRYAIERGRVQRELRDRSLRLAVANELLRTDVRNDVSLVVGLADQLESRVDPTHDETVDTLLDASRHVLRLTDTVADLMDVISGDPASQLEPTDLRAVLEPEIDRFRDREGVELDVEWLVASETAPTVAGTPMLGAMFEHVLSNAATTSERDPIHIDVTIAESDDSVSVEIADDGVGIPDAQKTAIVDPTADATGPSAPGTGLYFVTTVLDTVGGSIEIADNSPRGTVVTITLERADRTVE</sequence>
<dbReference type="Gene3D" id="3.30.565.10">
    <property type="entry name" value="Histidine kinase-like ATPase, C-terminal domain"/>
    <property type="match status" value="1"/>
</dbReference>
<dbReference type="InterPro" id="IPR036890">
    <property type="entry name" value="HATPase_C_sf"/>
</dbReference>
<evidence type="ECO:0000259" key="9">
    <source>
        <dbReference type="PROSITE" id="PS50109"/>
    </source>
</evidence>
<keyword evidence="12" id="KW-1185">Reference proteome</keyword>
<evidence type="ECO:0000256" key="3">
    <source>
        <dbReference type="ARBA" id="ARBA00022679"/>
    </source>
</evidence>
<dbReference type="InterPro" id="IPR001789">
    <property type="entry name" value="Sig_transdc_resp-reg_receiver"/>
</dbReference>
<dbReference type="InterPro" id="IPR005467">
    <property type="entry name" value="His_kinase_dom"/>
</dbReference>
<name>A0ABD5NQ01_9EURY</name>
<feature type="domain" description="Histidine kinase" evidence="9">
    <location>
        <begin position="154"/>
        <end position="364"/>
    </location>
</feature>
<dbReference type="SMART" id="SM00448">
    <property type="entry name" value="REC"/>
    <property type="match status" value="1"/>
</dbReference>
<evidence type="ECO:0000256" key="7">
    <source>
        <dbReference type="ARBA" id="ARBA00023012"/>
    </source>
</evidence>
<dbReference type="RefSeq" id="WP_256533405.1">
    <property type="nucleotide sequence ID" value="NZ_CP101824.1"/>
</dbReference>
<dbReference type="GO" id="GO:0000160">
    <property type="term" value="P:phosphorelay signal transduction system"/>
    <property type="evidence" value="ECO:0007669"/>
    <property type="project" value="UniProtKB-KW"/>
</dbReference>
<evidence type="ECO:0000256" key="8">
    <source>
        <dbReference type="PROSITE-ProRule" id="PRU00169"/>
    </source>
</evidence>
<dbReference type="SUPFAM" id="SSF55874">
    <property type="entry name" value="ATPase domain of HSP90 chaperone/DNA topoisomerase II/histidine kinase"/>
    <property type="match status" value="1"/>
</dbReference>
<proteinExistence type="predicted"/>
<dbReference type="EMBL" id="JBHSAQ010000010">
    <property type="protein sequence ID" value="MFC3959199.1"/>
    <property type="molecule type" value="Genomic_DNA"/>
</dbReference>
<gene>
    <name evidence="11" type="ORF">ACFOUR_12565</name>
</gene>
<evidence type="ECO:0000256" key="1">
    <source>
        <dbReference type="ARBA" id="ARBA00000085"/>
    </source>
</evidence>
<evidence type="ECO:0000256" key="2">
    <source>
        <dbReference type="ARBA" id="ARBA00012438"/>
    </source>
</evidence>
<evidence type="ECO:0000256" key="6">
    <source>
        <dbReference type="ARBA" id="ARBA00022840"/>
    </source>
</evidence>
<dbReference type="GeneID" id="73902533"/>
<organism evidence="11 12">
    <name type="scientific">Halovivax cerinus</name>
    <dbReference type="NCBI Taxonomy" id="1487865"/>
    <lineage>
        <taxon>Archaea</taxon>
        <taxon>Methanobacteriati</taxon>
        <taxon>Methanobacteriota</taxon>
        <taxon>Stenosarchaea group</taxon>
        <taxon>Halobacteria</taxon>
        <taxon>Halobacteriales</taxon>
        <taxon>Natrialbaceae</taxon>
        <taxon>Halovivax</taxon>
    </lineage>
</organism>
<comment type="catalytic activity">
    <reaction evidence="1">
        <text>ATP + protein L-histidine = ADP + protein N-phospho-L-histidine.</text>
        <dbReference type="EC" id="2.7.13.3"/>
    </reaction>
</comment>
<dbReference type="PROSITE" id="PS50110">
    <property type="entry name" value="RESPONSE_REGULATORY"/>
    <property type="match status" value="1"/>
</dbReference>
<comment type="caution">
    <text evidence="11">The sequence shown here is derived from an EMBL/GenBank/DDBJ whole genome shotgun (WGS) entry which is preliminary data.</text>
</comment>
<keyword evidence="3" id="KW-0808">Transferase</keyword>
<dbReference type="InterPro" id="IPR011006">
    <property type="entry name" value="CheY-like_superfamily"/>
</dbReference>
<feature type="domain" description="Response regulatory" evidence="10">
    <location>
        <begin position="8"/>
        <end position="131"/>
    </location>
</feature>
<dbReference type="PRINTS" id="PR00344">
    <property type="entry name" value="BCTRLSENSOR"/>
</dbReference>
<dbReference type="SMART" id="SM00387">
    <property type="entry name" value="HATPase_c"/>
    <property type="match status" value="1"/>
</dbReference>
<accession>A0ABD5NQ01</accession>
<dbReference type="InterPro" id="IPR004358">
    <property type="entry name" value="Sig_transdc_His_kin-like_C"/>
</dbReference>
<feature type="modified residue" description="4-aspartylphosphate" evidence="8">
    <location>
        <position position="68"/>
    </location>
</feature>
<dbReference type="GO" id="GO:0005524">
    <property type="term" value="F:ATP binding"/>
    <property type="evidence" value="ECO:0007669"/>
    <property type="project" value="UniProtKB-KW"/>
</dbReference>
<reference evidence="11 12" key="1">
    <citation type="journal article" date="2019" name="Int. J. Syst. Evol. Microbiol.">
        <title>The Global Catalogue of Microorganisms (GCM) 10K type strain sequencing project: providing services to taxonomists for standard genome sequencing and annotation.</title>
        <authorList>
            <consortium name="The Broad Institute Genomics Platform"/>
            <consortium name="The Broad Institute Genome Sequencing Center for Infectious Disease"/>
            <person name="Wu L."/>
            <person name="Ma J."/>
        </authorList>
    </citation>
    <scope>NUCLEOTIDE SEQUENCE [LARGE SCALE GENOMIC DNA]</scope>
    <source>
        <strain evidence="11 12">IBRC-M 10256</strain>
    </source>
</reference>
<dbReference type="InterPro" id="IPR003594">
    <property type="entry name" value="HATPase_dom"/>
</dbReference>
<dbReference type="AlphaFoldDB" id="A0ABD5NQ01"/>
<dbReference type="PANTHER" id="PTHR42878">
    <property type="entry name" value="TWO-COMPONENT HISTIDINE KINASE"/>
    <property type="match status" value="1"/>
</dbReference>
<keyword evidence="8" id="KW-0597">Phosphoprotein</keyword>
<dbReference type="CDD" id="cd00075">
    <property type="entry name" value="HATPase"/>
    <property type="match status" value="1"/>
</dbReference>
<dbReference type="Pfam" id="PF00072">
    <property type="entry name" value="Response_reg"/>
    <property type="match status" value="1"/>
</dbReference>
<evidence type="ECO:0000313" key="12">
    <source>
        <dbReference type="Proteomes" id="UP001595846"/>
    </source>
</evidence>
<dbReference type="Pfam" id="PF02518">
    <property type="entry name" value="HATPase_c"/>
    <property type="match status" value="1"/>
</dbReference>
<evidence type="ECO:0000259" key="10">
    <source>
        <dbReference type="PROSITE" id="PS50110"/>
    </source>
</evidence>